<accession>H0HQY4</accession>
<keyword evidence="3" id="KW-1185">Reference proteome</keyword>
<dbReference type="PATRIC" id="fig|1107882.3.peg.2514"/>
<evidence type="ECO:0008006" key="4">
    <source>
        <dbReference type="Google" id="ProtNLM"/>
    </source>
</evidence>
<evidence type="ECO:0000313" key="3">
    <source>
        <dbReference type="Proteomes" id="UP000003250"/>
    </source>
</evidence>
<dbReference type="Proteomes" id="UP000003250">
    <property type="component" value="Unassembled WGS sequence"/>
</dbReference>
<organism evidence="2 3">
    <name type="scientific">Mesorhizobium alhagi CCNWXJ12-2</name>
    <dbReference type="NCBI Taxonomy" id="1107882"/>
    <lineage>
        <taxon>Bacteria</taxon>
        <taxon>Pseudomonadati</taxon>
        <taxon>Pseudomonadota</taxon>
        <taxon>Alphaproteobacteria</taxon>
        <taxon>Hyphomicrobiales</taxon>
        <taxon>Phyllobacteriaceae</taxon>
        <taxon>Allomesorhizobium</taxon>
    </lineage>
</organism>
<sequence>MPRISDPHGGRSVSEWLGSTPDSVPPQWVRDRVFSRAGKRCHITGRKIRPGEKWQLEHVKPLSLGGENRERNLAPALTAPHRQKSASEADHRARADRRRRKQDGTWPRPVGNARLQSRQFQKSRPIFQHEERS</sequence>
<dbReference type="InterPro" id="IPR003615">
    <property type="entry name" value="HNH_nuc"/>
</dbReference>
<dbReference type="Gene3D" id="1.10.30.50">
    <property type="match status" value="1"/>
</dbReference>
<name>H0HQY4_9HYPH</name>
<reference evidence="2 3" key="1">
    <citation type="journal article" date="2012" name="J. Bacteriol.">
        <title>Draft Genome Sequence of Mesorhizobium alhagi CCNWXJ12-2T, a Novel Salt-Resistant Species Isolated from the Desert of Northwestern China.</title>
        <authorList>
            <person name="Zhou M."/>
            <person name="Chen W."/>
            <person name="Chen H."/>
            <person name="Wei G."/>
        </authorList>
    </citation>
    <scope>NUCLEOTIDE SEQUENCE [LARGE SCALE GENOMIC DNA]</scope>
    <source>
        <strain evidence="2 3">CCNWXJ12-2</strain>
    </source>
</reference>
<dbReference type="RefSeq" id="WP_008836194.1">
    <property type="nucleotide sequence ID" value="NZ_AHAM01000097.1"/>
</dbReference>
<proteinExistence type="predicted"/>
<evidence type="ECO:0000256" key="1">
    <source>
        <dbReference type="SAM" id="MobiDB-lite"/>
    </source>
</evidence>
<protein>
    <recommendedName>
        <fullName evidence="4">HNH endonuclease</fullName>
    </recommendedName>
</protein>
<feature type="region of interest" description="Disordered" evidence="1">
    <location>
        <begin position="63"/>
        <end position="133"/>
    </location>
</feature>
<dbReference type="EMBL" id="AHAM01000097">
    <property type="protein sequence ID" value="EHK56846.1"/>
    <property type="molecule type" value="Genomic_DNA"/>
</dbReference>
<evidence type="ECO:0000313" key="2">
    <source>
        <dbReference type="EMBL" id="EHK56846.1"/>
    </source>
</evidence>
<dbReference type="AlphaFoldDB" id="H0HQY4"/>
<dbReference type="CDD" id="cd00085">
    <property type="entry name" value="HNHc"/>
    <property type="match status" value="1"/>
</dbReference>
<dbReference type="OrthoDB" id="7864830at2"/>
<gene>
    <name evidence="2" type="ORF">MAXJ12_12832</name>
</gene>
<feature type="region of interest" description="Disordered" evidence="1">
    <location>
        <begin position="1"/>
        <end position="27"/>
    </location>
</feature>